<gene>
    <name evidence="9 14" type="primary">mutS</name>
    <name evidence="14" type="ORF">SPIROBIBN47_100073</name>
</gene>
<proteinExistence type="inferred from homology"/>
<protein>
    <recommendedName>
        <fullName evidence="2 9">DNA mismatch repair protein MutS</fullName>
    </recommendedName>
</protein>
<dbReference type="SMART" id="SM00533">
    <property type="entry name" value="MUTSd"/>
    <property type="match status" value="1"/>
</dbReference>
<dbReference type="InterPro" id="IPR036187">
    <property type="entry name" value="DNA_mismatch_repair_MutS_sf"/>
</dbReference>
<dbReference type="CDD" id="cd03284">
    <property type="entry name" value="ABC_MutS1"/>
    <property type="match status" value="1"/>
</dbReference>
<accession>A0A3P3XGB4</accession>
<dbReference type="GO" id="GO:0005829">
    <property type="term" value="C:cytosol"/>
    <property type="evidence" value="ECO:0007669"/>
    <property type="project" value="TreeGrafter"/>
</dbReference>
<evidence type="ECO:0000256" key="6">
    <source>
        <dbReference type="ARBA" id="ARBA00023125"/>
    </source>
</evidence>
<dbReference type="InterPro" id="IPR007696">
    <property type="entry name" value="DNA_mismatch_repair_MutS_core"/>
</dbReference>
<evidence type="ECO:0000256" key="2">
    <source>
        <dbReference type="ARBA" id="ARBA00021982"/>
    </source>
</evidence>
<dbReference type="InterPro" id="IPR027417">
    <property type="entry name" value="P-loop_NTPase"/>
</dbReference>
<dbReference type="HAMAP" id="MF_00096">
    <property type="entry name" value="MutS"/>
    <property type="match status" value="1"/>
</dbReference>
<dbReference type="GO" id="GO:0003684">
    <property type="term" value="F:damaged DNA binding"/>
    <property type="evidence" value="ECO:0007669"/>
    <property type="project" value="UniProtKB-UniRule"/>
</dbReference>
<dbReference type="NCBIfam" id="TIGR01070">
    <property type="entry name" value="mutS1"/>
    <property type="match status" value="1"/>
</dbReference>
<dbReference type="InterPro" id="IPR017261">
    <property type="entry name" value="DNA_mismatch_repair_MutS/MSH"/>
</dbReference>
<comment type="function">
    <text evidence="8 9">This protein is involved in the repair of mismatches in DNA. It is possible that it carries out the mismatch recognition step. This protein has a weak ATPase activity.</text>
</comment>
<feature type="binding site" evidence="9">
    <location>
        <begin position="620"/>
        <end position="627"/>
    </location>
    <ligand>
        <name>ATP</name>
        <dbReference type="ChEBI" id="CHEBI:30616"/>
    </ligand>
</feature>
<sequence>MPESSTMLEQYRRIKSQHRGEILFFRLGDFYEMFNEDAQEASSILDLTLTKRQGQPMCGIPYHAAKTYIARLLKAGKKVAICEQKTIQGRRGLMDRDVVEVITPGTVVEDDFLEQSANNYLADICLLHGRLCFAYLDVSTGEFRAHSLPFDDRSKEVLRAELYRLSPRELLVQQSLLDQANFLQVIRESAAMIEPQPDWTYDVFHSADMLKRRFGVASLKGFGFEDNDPALAAAGNLLEYVQEMVHQSCPHIRAILRFEQKDYVLLDEATKRNLELVKNLSDSSRRDTLIEILDKTKTAGGARMLRQWLFQPLRNKARIEARHEAVSFLYHNQILLGDARKILASVLDVERLISRLAMDKAHAKDLRALRDSVEAGLALFQLIEAEHPPMALIPRVSAEDKAECNQVIATIDSAIQDDPSVLLTEGGIIRDGYNSELDELRNLHKNAQAVLESYLEEEKQHTGIQNLRIRYNRVIGYYLEVTKGKLSNVPSHFIRRQSLVGGERYTTDRLAELESKINGAQERIIELEKRLFLEVRENIKGNVAALLECAHAISEIDCLASLAQAATENGYTRPVMCEEPVIDIVNGRHPVVEMCLPYGDFVPNSISLSRDNQWFALITGPNMAGKSTILRQTALIVLLAHMGSFVPAEAARIGLVDKIFCRVGAQDNLARGESTFLVEMHEAAFILNTATANSLVIMDEVGRGTGTLDGVSIAWAVSEYLVERVGCRTLFATHYHELTTMGLSGLRNMRMAVIEHDGTVSFPKRLEDGASSGSYGIHVARLAGLPDGVISRASEIEQHFHQLERGLGQEQGQVEENDAVPGRIPAYSFSPKPSKEAYIPDAESKKEKRAQMRRTGELFSPEDLVLSELRSINPNEITPLGALQILSELVEKLKQ</sequence>
<evidence type="ECO:0000256" key="11">
    <source>
        <dbReference type="SAM" id="Coils"/>
    </source>
</evidence>
<dbReference type="InterPro" id="IPR000432">
    <property type="entry name" value="DNA_mismatch_repair_MutS_C"/>
</dbReference>
<evidence type="ECO:0000259" key="13">
    <source>
        <dbReference type="PROSITE" id="PS00486"/>
    </source>
</evidence>
<dbReference type="Gene3D" id="3.40.50.300">
    <property type="entry name" value="P-loop containing nucleotide triphosphate hydrolases"/>
    <property type="match status" value="1"/>
</dbReference>
<keyword evidence="7 9" id="KW-0234">DNA repair</keyword>
<dbReference type="InterPro" id="IPR007695">
    <property type="entry name" value="DNA_mismatch_repair_MutS-lik_N"/>
</dbReference>
<dbReference type="SUPFAM" id="SSF48334">
    <property type="entry name" value="DNA repair protein MutS, domain III"/>
    <property type="match status" value="1"/>
</dbReference>
<dbReference type="SUPFAM" id="SSF55271">
    <property type="entry name" value="DNA repair protein MutS, domain I"/>
    <property type="match status" value="1"/>
</dbReference>
<evidence type="ECO:0000256" key="10">
    <source>
        <dbReference type="RuleBase" id="RU003756"/>
    </source>
</evidence>
<dbReference type="SUPFAM" id="SSF52540">
    <property type="entry name" value="P-loop containing nucleoside triphosphate hydrolases"/>
    <property type="match status" value="1"/>
</dbReference>
<dbReference type="Pfam" id="PF05190">
    <property type="entry name" value="MutS_IV"/>
    <property type="match status" value="1"/>
</dbReference>
<dbReference type="Gene3D" id="3.30.420.110">
    <property type="entry name" value="MutS, connector domain"/>
    <property type="match status" value="1"/>
</dbReference>
<dbReference type="SUPFAM" id="SSF53150">
    <property type="entry name" value="DNA repair protein MutS, domain II"/>
    <property type="match status" value="1"/>
</dbReference>
<evidence type="ECO:0000256" key="3">
    <source>
        <dbReference type="ARBA" id="ARBA00022741"/>
    </source>
</evidence>
<feature type="compositionally biased region" description="Basic and acidic residues" evidence="12">
    <location>
        <begin position="842"/>
        <end position="854"/>
    </location>
</feature>
<comment type="similarity">
    <text evidence="1 9 10">Belongs to the DNA mismatch repair MutS family.</text>
</comment>
<dbReference type="NCBIfam" id="NF003810">
    <property type="entry name" value="PRK05399.1"/>
    <property type="match status" value="1"/>
</dbReference>
<organism evidence="14">
    <name type="scientific">uncultured spirochete</name>
    <dbReference type="NCBI Taxonomy" id="156406"/>
    <lineage>
        <taxon>Bacteria</taxon>
        <taxon>Pseudomonadati</taxon>
        <taxon>Spirochaetota</taxon>
        <taxon>Spirochaetia</taxon>
        <taxon>Spirochaetales</taxon>
        <taxon>environmental samples</taxon>
    </lineage>
</organism>
<dbReference type="Pfam" id="PF00488">
    <property type="entry name" value="MutS_V"/>
    <property type="match status" value="1"/>
</dbReference>
<dbReference type="Pfam" id="PF01624">
    <property type="entry name" value="MutS_I"/>
    <property type="match status" value="1"/>
</dbReference>
<keyword evidence="5 9" id="KW-0067">ATP-binding</keyword>
<dbReference type="Gene3D" id="3.40.1170.10">
    <property type="entry name" value="DNA repair protein MutS, domain I"/>
    <property type="match status" value="1"/>
</dbReference>
<dbReference type="Gene3D" id="1.10.1420.10">
    <property type="match status" value="2"/>
</dbReference>
<dbReference type="SMART" id="SM00534">
    <property type="entry name" value="MUTSac"/>
    <property type="match status" value="1"/>
</dbReference>
<dbReference type="GO" id="GO:0140664">
    <property type="term" value="F:ATP-dependent DNA damage sensor activity"/>
    <property type="evidence" value="ECO:0007669"/>
    <property type="project" value="InterPro"/>
</dbReference>
<evidence type="ECO:0000256" key="12">
    <source>
        <dbReference type="SAM" id="MobiDB-lite"/>
    </source>
</evidence>
<evidence type="ECO:0000256" key="8">
    <source>
        <dbReference type="ARBA" id="ARBA00024647"/>
    </source>
</evidence>
<evidence type="ECO:0000256" key="9">
    <source>
        <dbReference type="HAMAP-Rule" id="MF_00096"/>
    </source>
</evidence>
<dbReference type="InterPro" id="IPR045076">
    <property type="entry name" value="MutS"/>
</dbReference>
<dbReference type="InterPro" id="IPR007861">
    <property type="entry name" value="DNA_mismatch_repair_MutS_clamp"/>
</dbReference>
<keyword evidence="11" id="KW-0175">Coiled coil</keyword>
<dbReference type="GO" id="GO:0005524">
    <property type="term" value="F:ATP binding"/>
    <property type="evidence" value="ECO:0007669"/>
    <property type="project" value="UniProtKB-UniRule"/>
</dbReference>
<evidence type="ECO:0000256" key="1">
    <source>
        <dbReference type="ARBA" id="ARBA00006271"/>
    </source>
</evidence>
<keyword evidence="3 9" id="KW-0547">Nucleotide-binding</keyword>
<keyword evidence="6 9" id="KW-0238">DNA-binding</keyword>
<dbReference type="InterPro" id="IPR036678">
    <property type="entry name" value="MutS_con_dom_sf"/>
</dbReference>
<dbReference type="PANTHER" id="PTHR11361">
    <property type="entry name" value="DNA MISMATCH REPAIR PROTEIN MUTS FAMILY MEMBER"/>
    <property type="match status" value="1"/>
</dbReference>
<reference evidence="14" key="1">
    <citation type="submission" date="2017-02" db="EMBL/GenBank/DDBJ databases">
        <authorList>
            <person name="Regsiter A."/>
            <person name="William W."/>
        </authorList>
    </citation>
    <scope>NUCLEOTIDE SEQUENCE</scope>
    <source>
        <strain evidence="14">Bib</strain>
    </source>
</reference>
<dbReference type="PANTHER" id="PTHR11361:SF34">
    <property type="entry name" value="DNA MISMATCH REPAIR PROTEIN MSH1, MITOCHONDRIAL"/>
    <property type="match status" value="1"/>
</dbReference>
<dbReference type="GO" id="GO:0030983">
    <property type="term" value="F:mismatched DNA binding"/>
    <property type="evidence" value="ECO:0007669"/>
    <property type="project" value="InterPro"/>
</dbReference>
<keyword evidence="4 9" id="KW-0227">DNA damage</keyword>
<dbReference type="InterPro" id="IPR016151">
    <property type="entry name" value="DNA_mismatch_repair_MutS_N"/>
</dbReference>
<dbReference type="Pfam" id="PF05188">
    <property type="entry name" value="MutS_II"/>
    <property type="match status" value="1"/>
</dbReference>
<dbReference type="GO" id="GO:0006298">
    <property type="term" value="P:mismatch repair"/>
    <property type="evidence" value="ECO:0007669"/>
    <property type="project" value="UniProtKB-UniRule"/>
</dbReference>
<feature type="region of interest" description="Disordered" evidence="12">
    <location>
        <begin position="822"/>
        <end position="854"/>
    </location>
</feature>
<dbReference type="PROSITE" id="PS00486">
    <property type="entry name" value="DNA_MISMATCH_REPAIR_2"/>
    <property type="match status" value="1"/>
</dbReference>
<evidence type="ECO:0000256" key="4">
    <source>
        <dbReference type="ARBA" id="ARBA00022763"/>
    </source>
</evidence>
<feature type="domain" description="DNA mismatch repair proteins mutS family" evidence="13">
    <location>
        <begin position="694"/>
        <end position="710"/>
    </location>
</feature>
<evidence type="ECO:0000256" key="5">
    <source>
        <dbReference type="ARBA" id="ARBA00022840"/>
    </source>
</evidence>
<dbReference type="AlphaFoldDB" id="A0A3P3XGB4"/>
<dbReference type="EMBL" id="FWDM01000002">
    <property type="protein sequence ID" value="SLM09843.1"/>
    <property type="molecule type" value="Genomic_DNA"/>
</dbReference>
<dbReference type="PIRSF" id="PIRSF037677">
    <property type="entry name" value="DNA_mis_repair_Msh6"/>
    <property type="match status" value="1"/>
</dbReference>
<evidence type="ECO:0000313" key="14">
    <source>
        <dbReference type="EMBL" id="SLM09843.1"/>
    </source>
</evidence>
<dbReference type="Pfam" id="PF05192">
    <property type="entry name" value="MutS_III"/>
    <property type="match status" value="1"/>
</dbReference>
<name>A0A3P3XGB4_9SPIR</name>
<feature type="coiled-coil region" evidence="11">
    <location>
        <begin position="430"/>
        <end position="457"/>
    </location>
</feature>
<dbReference type="InterPro" id="IPR005748">
    <property type="entry name" value="DNA_mismatch_repair_MutS"/>
</dbReference>
<evidence type="ECO:0000256" key="7">
    <source>
        <dbReference type="ARBA" id="ARBA00023204"/>
    </source>
</evidence>
<dbReference type="InterPro" id="IPR007860">
    <property type="entry name" value="DNA_mmatch_repair_MutS_con_dom"/>
</dbReference>